<organism evidence="2">
    <name type="scientific">Anopheles aquasalis</name>
    <name type="common">Malaria mosquito</name>
    <dbReference type="NCBI Taxonomy" id="42839"/>
    <lineage>
        <taxon>Eukaryota</taxon>
        <taxon>Metazoa</taxon>
        <taxon>Ecdysozoa</taxon>
        <taxon>Arthropoda</taxon>
        <taxon>Hexapoda</taxon>
        <taxon>Insecta</taxon>
        <taxon>Pterygota</taxon>
        <taxon>Neoptera</taxon>
        <taxon>Endopterygota</taxon>
        <taxon>Diptera</taxon>
        <taxon>Nematocera</taxon>
        <taxon>Culicoidea</taxon>
        <taxon>Culicidae</taxon>
        <taxon>Anophelinae</taxon>
        <taxon>Anopheles</taxon>
    </lineage>
</organism>
<evidence type="ECO:0000256" key="1">
    <source>
        <dbReference type="SAM" id="Phobius"/>
    </source>
</evidence>
<feature type="non-terminal residue" evidence="2">
    <location>
        <position position="1"/>
    </location>
</feature>
<keyword evidence="1" id="KW-0812">Transmembrane</keyword>
<keyword evidence="1" id="KW-0472">Membrane</keyword>
<dbReference type="AlphaFoldDB" id="T1DIC5"/>
<keyword evidence="1" id="KW-1133">Transmembrane helix</keyword>
<dbReference type="EMBL" id="GAMD01001951">
    <property type="protein sequence ID" value="JAA99639.1"/>
    <property type="molecule type" value="mRNA"/>
</dbReference>
<proteinExistence type="evidence at transcript level"/>
<feature type="non-terminal residue" evidence="2">
    <location>
        <position position="177"/>
    </location>
</feature>
<feature type="transmembrane region" description="Helical" evidence="1">
    <location>
        <begin position="45"/>
        <end position="71"/>
    </location>
</feature>
<sequence>HRTSTERGNNRDSIRVVFHIVSGAACRVSSNRCRPKCSTMKLRQCILDIAVILITIHSLVVIALLMDYIMGHVGWSEQLDTQIIMAALSVSFFLICILTSAYLTHRVGNCLWVGPLSDQPSIDTMEHGSDPRTIAPPPSYETVMGHHVPPIAIVQPPSYEKISKLVPHPPPLEEEPP</sequence>
<feature type="transmembrane region" description="Helical" evidence="1">
    <location>
        <begin position="83"/>
        <end position="103"/>
    </location>
</feature>
<accession>T1DIC5</accession>
<protein>
    <submittedName>
        <fullName evidence="2">Putative secreted protein</fullName>
    </submittedName>
</protein>
<evidence type="ECO:0000313" key="2">
    <source>
        <dbReference type="EMBL" id="JAA99639.1"/>
    </source>
</evidence>
<reference evidence="2" key="1">
    <citation type="submission" date="2013-07" db="EMBL/GenBank/DDBJ databases">
        <title>Transcriptome sequencing and developmental regulation of gene expression in Anopheles aquasalis.</title>
        <authorList>
            <consortium name="Brazilian Malaria Network (MCT/CNPq/MS/SCTIE/DECIT/PRONEX 555648/2009-5) and Research Network on Bioactive Molecules from Arthropod Vectors (NAP-MOBIARVE"/>
            <consortium name="University of Sao Paulo)"/>
            <person name="Marinotti O."/>
            <person name="Ribeiro J.M.C."/>
            <person name="Costa-da-Silva A.L."/>
            <person name="Silva M.C.P."/>
            <person name="Lopes A.R."/>
            <person name="Barros M.S."/>
            <person name="Sa-Nunes A."/>
            <person name="Konjin B.B."/>
            <person name="Carvalho E."/>
            <person name="Suesdek L."/>
            <person name="Silva-Neto M.A.C."/>
            <person name="Capurro M.L."/>
        </authorList>
    </citation>
    <scope>NUCLEOTIDE SEQUENCE</scope>
    <source>
        <tissue evidence="2">Whole body</tissue>
    </source>
</reference>
<name>T1DIC5_ANOAQ</name>
<dbReference type="VEuPathDB" id="VectorBase:AAQUA_007679"/>